<accession>A0A5N4DPP0</accession>
<dbReference type="EMBL" id="JWIN03000009">
    <property type="protein sequence ID" value="KAB1273163.1"/>
    <property type="molecule type" value="Genomic_DNA"/>
</dbReference>
<reference evidence="2 3" key="1">
    <citation type="journal article" date="2019" name="Mol. Ecol. Resour.">
        <title>Improving Illumina assemblies with Hi-C and long reads: an example with the North African dromedary.</title>
        <authorList>
            <person name="Elbers J.P."/>
            <person name="Rogers M.F."/>
            <person name="Perelman P.L."/>
            <person name="Proskuryakova A.A."/>
            <person name="Serdyukova N.A."/>
            <person name="Johnson W.E."/>
            <person name="Horin P."/>
            <person name="Corander J."/>
            <person name="Murphy D."/>
            <person name="Burger P.A."/>
        </authorList>
    </citation>
    <scope>NUCLEOTIDE SEQUENCE [LARGE SCALE GENOMIC DNA]</scope>
    <source>
        <strain evidence="2">Drom800</strain>
        <tissue evidence="2">Blood</tissue>
    </source>
</reference>
<proteinExistence type="predicted"/>
<comment type="caution">
    <text evidence="2">The sequence shown here is derived from an EMBL/GenBank/DDBJ whole genome shotgun (WGS) entry which is preliminary data.</text>
</comment>
<feature type="region of interest" description="Disordered" evidence="1">
    <location>
        <begin position="77"/>
        <end position="108"/>
    </location>
</feature>
<evidence type="ECO:0000313" key="2">
    <source>
        <dbReference type="EMBL" id="KAB1273163.1"/>
    </source>
</evidence>
<evidence type="ECO:0000313" key="3">
    <source>
        <dbReference type="Proteomes" id="UP000299084"/>
    </source>
</evidence>
<protein>
    <submittedName>
        <fullName evidence="2">Leukocyte immunoglobulin-like receptor subfamily B member 5</fullName>
    </submittedName>
</protein>
<name>A0A5N4DPP0_CAMDR</name>
<keyword evidence="3" id="KW-1185">Reference proteome</keyword>
<dbReference type="AlphaFoldDB" id="A0A5N4DPP0"/>
<gene>
    <name evidence="2" type="ORF">Cadr_000012205</name>
</gene>
<keyword evidence="2" id="KW-0675">Receptor</keyword>
<organism evidence="2 3">
    <name type="scientific">Camelus dromedarius</name>
    <name type="common">Dromedary</name>
    <name type="synonym">Arabian camel</name>
    <dbReference type="NCBI Taxonomy" id="9838"/>
    <lineage>
        <taxon>Eukaryota</taxon>
        <taxon>Metazoa</taxon>
        <taxon>Chordata</taxon>
        <taxon>Craniata</taxon>
        <taxon>Vertebrata</taxon>
        <taxon>Euteleostomi</taxon>
        <taxon>Mammalia</taxon>
        <taxon>Eutheria</taxon>
        <taxon>Laurasiatheria</taxon>
        <taxon>Artiodactyla</taxon>
        <taxon>Tylopoda</taxon>
        <taxon>Camelidae</taxon>
        <taxon>Camelus</taxon>
    </lineage>
</organism>
<feature type="region of interest" description="Disordered" evidence="1">
    <location>
        <begin position="1"/>
        <end position="42"/>
    </location>
</feature>
<dbReference type="Proteomes" id="UP000299084">
    <property type="component" value="Unassembled WGS sequence"/>
</dbReference>
<evidence type="ECO:0000256" key="1">
    <source>
        <dbReference type="SAM" id="MobiDB-lite"/>
    </source>
</evidence>
<sequence>MIYLLRQEQTPGVLGPQRPPGAPGLRAAGVQESSHETEFYPPDAAMRETLTEEDKQVENRAAVSEAPQDVTYAQLTHSTLRRETTAPSPSQAGEPPTEPSMYATLAIH</sequence>